<sequence>MYPSSSAITTSVLSSLHNQPSFRGDCRGCEEFVYAVLRPFRFETNERGSACRTQPGVVWDEGQTRLLRCARQTNNVELANHAWNLIEKVCQLPTRQSMHGRMVGRMEASEERMTLLLKVLGDLNNEGRGEEREGERKEDQYPVLSADSFETDCLDKCGLDSVRPSPDSIGTRCRCSDCVHTD</sequence>
<keyword evidence="2" id="KW-1185">Reference proteome</keyword>
<accession>A0ABQ9YCL1</accession>
<comment type="caution">
    <text evidence="1">The sequence shown here is derived from an EMBL/GenBank/DDBJ whole genome shotgun (WGS) entry which is preliminary data.</text>
</comment>
<reference evidence="1 2" key="1">
    <citation type="journal article" date="2022" name="bioRxiv">
        <title>Genomics of Preaxostyla Flagellates Illuminates Evolutionary Transitions and the Path Towards Mitochondrial Loss.</title>
        <authorList>
            <person name="Novak L.V.F."/>
            <person name="Treitli S.C."/>
            <person name="Pyrih J."/>
            <person name="Halakuc P."/>
            <person name="Pipaliya S.V."/>
            <person name="Vacek V."/>
            <person name="Brzon O."/>
            <person name="Soukal P."/>
            <person name="Eme L."/>
            <person name="Dacks J.B."/>
            <person name="Karnkowska A."/>
            <person name="Elias M."/>
            <person name="Hampl V."/>
        </authorList>
    </citation>
    <scope>NUCLEOTIDE SEQUENCE [LARGE SCALE GENOMIC DNA]</scope>
    <source>
        <strain evidence="1">NAU3</strain>
        <tissue evidence="1">Gut</tissue>
    </source>
</reference>
<evidence type="ECO:0000313" key="2">
    <source>
        <dbReference type="Proteomes" id="UP001281761"/>
    </source>
</evidence>
<protein>
    <submittedName>
        <fullName evidence="1">Uncharacterized protein</fullName>
    </submittedName>
</protein>
<dbReference type="EMBL" id="JARBJD010000016">
    <property type="protein sequence ID" value="KAK2961496.1"/>
    <property type="molecule type" value="Genomic_DNA"/>
</dbReference>
<evidence type="ECO:0000313" key="1">
    <source>
        <dbReference type="EMBL" id="KAK2961496.1"/>
    </source>
</evidence>
<gene>
    <name evidence="1" type="ORF">BLNAU_3618</name>
</gene>
<organism evidence="1 2">
    <name type="scientific">Blattamonas nauphoetae</name>
    <dbReference type="NCBI Taxonomy" id="2049346"/>
    <lineage>
        <taxon>Eukaryota</taxon>
        <taxon>Metamonada</taxon>
        <taxon>Preaxostyla</taxon>
        <taxon>Oxymonadida</taxon>
        <taxon>Blattamonas</taxon>
    </lineage>
</organism>
<name>A0ABQ9YCL1_9EUKA</name>
<dbReference type="Proteomes" id="UP001281761">
    <property type="component" value="Unassembled WGS sequence"/>
</dbReference>
<proteinExistence type="predicted"/>